<keyword evidence="3" id="KW-1185">Reference proteome</keyword>
<name>A0A9D3V3V6_9ROSI</name>
<dbReference type="PANTHER" id="PTHR46085:SF3">
    <property type="entry name" value="ARF GTPASE ACTIVATING PROTEIN"/>
    <property type="match status" value="1"/>
</dbReference>
<reference evidence="2 3" key="1">
    <citation type="journal article" date="2021" name="Plant Biotechnol. J.">
        <title>Multi-omics assisted identification of the key and species-specific regulatory components of drought-tolerant mechanisms in Gossypium stocksii.</title>
        <authorList>
            <person name="Yu D."/>
            <person name="Ke L."/>
            <person name="Zhang D."/>
            <person name="Wu Y."/>
            <person name="Sun Y."/>
            <person name="Mei J."/>
            <person name="Sun J."/>
            <person name="Sun Y."/>
        </authorList>
    </citation>
    <scope>NUCLEOTIDE SEQUENCE [LARGE SCALE GENOMIC DNA]</scope>
    <source>
        <strain evidence="3">cv. E1</strain>
        <tissue evidence="2">Leaf</tissue>
    </source>
</reference>
<feature type="compositionally biased region" description="Polar residues" evidence="1">
    <location>
        <begin position="128"/>
        <end position="138"/>
    </location>
</feature>
<dbReference type="InterPro" id="IPR044820">
    <property type="entry name" value="AGD14-like"/>
</dbReference>
<feature type="region of interest" description="Disordered" evidence="1">
    <location>
        <begin position="209"/>
        <end position="238"/>
    </location>
</feature>
<gene>
    <name evidence="2" type="ORF">J1N35_032683</name>
</gene>
<dbReference type="PANTHER" id="PTHR46085">
    <property type="entry name" value="ARFGAP/RECO-RELATED"/>
    <property type="match status" value="1"/>
</dbReference>
<protein>
    <submittedName>
        <fullName evidence="2">Uncharacterized protein</fullName>
    </submittedName>
</protein>
<evidence type="ECO:0000313" key="3">
    <source>
        <dbReference type="Proteomes" id="UP000828251"/>
    </source>
</evidence>
<feature type="compositionally biased region" description="Basic and acidic residues" evidence="1">
    <location>
        <begin position="209"/>
        <end position="234"/>
    </location>
</feature>
<organism evidence="2 3">
    <name type="scientific">Gossypium stocksii</name>
    <dbReference type="NCBI Taxonomy" id="47602"/>
    <lineage>
        <taxon>Eukaryota</taxon>
        <taxon>Viridiplantae</taxon>
        <taxon>Streptophyta</taxon>
        <taxon>Embryophyta</taxon>
        <taxon>Tracheophyta</taxon>
        <taxon>Spermatophyta</taxon>
        <taxon>Magnoliopsida</taxon>
        <taxon>eudicotyledons</taxon>
        <taxon>Gunneridae</taxon>
        <taxon>Pentapetalae</taxon>
        <taxon>rosids</taxon>
        <taxon>malvids</taxon>
        <taxon>Malvales</taxon>
        <taxon>Malvaceae</taxon>
        <taxon>Malvoideae</taxon>
        <taxon>Gossypium</taxon>
    </lineage>
</organism>
<dbReference type="Proteomes" id="UP000828251">
    <property type="component" value="Unassembled WGS sequence"/>
</dbReference>
<dbReference type="EMBL" id="JAIQCV010000009">
    <property type="protein sequence ID" value="KAH1067696.1"/>
    <property type="molecule type" value="Genomic_DNA"/>
</dbReference>
<feature type="region of interest" description="Disordered" evidence="1">
    <location>
        <begin position="258"/>
        <end position="289"/>
    </location>
</feature>
<evidence type="ECO:0000313" key="2">
    <source>
        <dbReference type="EMBL" id="KAH1067696.1"/>
    </source>
</evidence>
<feature type="compositionally biased region" description="Basic and acidic residues" evidence="1">
    <location>
        <begin position="116"/>
        <end position="127"/>
    </location>
</feature>
<proteinExistence type="predicted"/>
<accession>A0A9D3V3V6</accession>
<dbReference type="OrthoDB" id="6036at2759"/>
<feature type="compositionally biased region" description="Basic and acidic residues" evidence="1">
    <location>
        <begin position="139"/>
        <end position="150"/>
    </location>
</feature>
<evidence type="ECO:0000256" key="1">
    <source>
        <dbReference type="SAM" id="MobiDB-lite"/>
    </source>
</evidence>
<dbReference type="GO" id="GO:0005096">
    <property type="term" value="F:GTPase activator activity"/>
    <property type="evidence" value="ECO:0007669"/>
    <property type="project" value="InterPro"/>
</dbReference>
<feature type="compositionally biased region" description="Basic and acidic residues" evidence="1">
    <location>
        <begin position="158"/>
        <end position="171"/>
    </location>
</feature>
<comment type="caution">
    <text evidence="2">The sequence shown here is derived from an EMBL/GenBank/DDBJ whole genome shotgun (WGS) entry which is preliminary data.</text>
</comment>
<dbReference type="AlphaFoldDB" id="A0A9D3V3V6"/>
<feature type="compositionally biased region" description="Polar residues" evidence="1">
    <location>
        <begin position="260"/>
        <end position="289"/>
    </location>
</feature>
<feature type="region of interest" description="Disordered" evidence="1">
    <location>
        <begin position="103"/>
        <end position="176"/>
    </location>
</feature>
<sequence>MSELFRVFSKNLRIVDVLIATVWGLNMSAQISGHLFAPPVVEYTGSSHTELNQYRWLNLLLKKSVLFRKGEISYKVSESNFVTSNVERLQDFIKHVYVDGRYSGGRSNDKTPQGKTGDKEDFFENRRTNGYQGGSRSPQYEDTHERRYSERSSPGGTSDDRSSRYGYDEKQSLGYNPENRKYAEYVRSPARPEIMNNWRREDRFGNGKKFEDRKISKGDPKLEGRLPERQKDLESSSPPVVRPIREIMGENVISLRINDPLNTNGGRTGNGPQAQRNASSGSLRSTSGNLAKVKLETTGSLIDFDADPEPLVASAVPQTQQTTVAQSIVQPASSTNENNWASFDFAPQTNVSQAPSSVDTLEFVLSSCQFQHLYLVTYQDHLAVLVIR</sequence>